<dbReference type="AlphaFoldDB" id="W6K172"/>
<feature type="transmembrane region" description="Helical" evidence="2">
    <location>
        <begin position="163"/>
        <end position="181"/>
    </location>
</feature>
<evidence type="ECO:0000256" key="2">
    <source>
        <dbReference type="SAM" id="Phobius"/>
    </source>
</evidence>
<feature type="transmembrane region" description="Helical" evidence="2">
    <location>
        <begin position="30"/>
        <end position="53"/>
    </location>
</feature>
<protein>
    <submittedName>
        <fullName evidence="3">Uncharacterized protein</fullName>
    </submittedName>
</protein>
<gene>
    <name evidence="3" type="ORF">BN11_560003</name>
</gene>
<keyword evidence="2" id="KW-0472">Membrane</keyword>
<dbReference type="Proteomes" id="UP000035763">
    <property type="component" value="Unassembled WGS sequence"/>
</dbReference>
<dbReference type="STRING" id="1193182.BN11_560003"/>
<evidence type="ECO:0000313" key="3">
    <source>
        <dbReference type="EMBL" id="CCH75207.1"/>
    </source>
</evidence>
<feature type="transmembrane region" description="Helical" evidence="2">
    <location>
        <begin position="216"/>
        <end position="237"/>
    </location>
</feature>
<organism evidence="3 4">
    <name type="scientific">Nostocoides australiense Ben110</name>
    <dbReference type="NCBI Taxonomy" id="1193182"/>
    <lineage>
        <taxon>Bacteria</taxon>
        <taxon>Bacillati</taxon>
        <taxon>Actinomycetota</taxon>
        <taxon>Actinomycetes</taxon>
        <taxon>Micrococcales</taxon>
        <taxon>Intrasporangiaceae</taxon>
        <taxon>Nostocoides</taxon>
    </lineage>
</organism>
<sequence>MGFVLAALMNWWERFWQVSQGGEDERVRTFLLAVVSLGTFVVLVRAALQFYLYRPVMAVLSGQLADLGEQKVSPEKLYPLMFQVYSARKKSERERAQDDAQLPAMAAAYSHRLPASHAWLSEELLKKGRSPAELRGWLDQAIDVVEDLGLDQDRQALKTLRKVTWLAYVLSAFLLLFVTVLGNPGPALMGAAGGLISRLLRFFRGRGSAQDDNFDWQFLILTPLVGALSGLAGVLLVDIAGNWGLMGSAVSGVVWSAPSMNPTTALVALLFGFSERLLDHAVKVVQTKFGEGFDESKEQAGSGGAQEVRPPGETSVAVETAVDPDLVALPIKATSAFGGIFHEPGCSYYDATVADARFATAEAAEAAGYRHGVDN</sequence>
<keyword evidence="2" id="KW-1133">Transmembrane helix</keyword>
<reference evidence="3 4" key="1">
    <citation type="journal article" date="2013" name="ISME J.">
        <title>A metabolic model for members of the genus Tetrasphaera involved in enhanced biological phosphorus removal.</title>
        <authorList>
            <person name="Kristiansen R."/>
            <person name="Nguyen H.T.T."/>
            <person name="Saunders A.M."/>
            <person name="Nielsen J.L."/>
            <person name="Wimmer R."/>
            <person name="Le V.Q."/>
            <person name="McIlroy S.J."/>
            <person name="Petrovski S."/>
            <person name="Seviour R.J."/>
            <person name="Calteau A."/>
            <person name="Nielsen K.L."/>
            <person name="Nielsen P.H."/>
        </authorList>
    </citation>
    <scope>NUCLEOTIDE SEQUENCE [LARGE SCALE GENOMIC DNA]</scope>
    <source>
        <strain evidence="3 4">Ben110</strain>
    </source>
</reference>
<name>W6K172_9MICO</name>
<evidence type="ECO:0000313" key="4">
    <source>
        <dbReference type="Proteomes" id="UP000035763"/>
    </source>
</evidence>
<keyword evidence="4" id="KW-1185">Reference proteome</keyword>
<dbReference type="EMBL" id="CAJA01000481">
    <property type="protein sequence ID" value="CCH75207.1"/>
    <property type="molecule type" value="Genomic_DNA"/>
</dbReference>
<feature type="region of interest" description="Disordered" evidence="1">
    <location>
        <begin position="294"/>
        <end position="316"/>
    </location>
</feature>
<proteinExistence type="predicted"/>
<feature type="transmembrane region" description="Helical" evidence="2">
    <location>
        <begin position="249"/>
        <end position="273"/>
    </location>
</feature>
<accession>W6K172</accession>
<evidence type="ECO:0000256" key="1">
    <source>
        <dbReference type="SAM" id="MobiDB-lite"/>
    </source>
</evidence>
<keyword evidence="2" id="KW-0812">Transmembrane</keyword>
<comment type="caution">
    <text evidence="3">The sequence shown here is derived from an EMBL/GenBank/DDBJ whole genome shotgun (WGS) entry which is preliminary data.</text>
</comment>
<feature type="transmembrane region" description="Helical" evidence="2">
    <location>
        <begin position="187"/>
        <end position="204"/>
    </location>
</feature>